<reference evidence="1 2" key="1">
    <citation type="journal article" date="2018" name="Sci. Rep.">
        <title>Genomic signatures of local adaptation to the degree of environmental predictability in rotifers.</title>
        <authorList>
            <person name="Franch-Gras L."/>
            <person name="Hahn C."/>
            <person name="Garcia-Roger E.M."/>
            <person name="Carmona M.J."/>
            <person name="Serra M."/>
            <person name="Gomez A."/>
        </authorList>
    </citation>
    <scope>NUCLEOTIDE SEQUENCE [LARGE SCALE GENOMIC DNA]</scope>
    <source>
        <strain evidence="1">HYR1</strain>
    </source>
</reference>
<keyword evidence="2" id="KW-1185">Reference proteome</keyword>
<name>A0A3M7QX21_BRAPC</name>
<organism evidence="1 2">
    <name type="scientific">Brachionus plicatilis</name>
    <name type="common">Marine rotifer</name>
    <name type="synonym">Brachionus muelleri</name>
    <dbReference type="NCBI Taxonomy" id="10195"/>
    <lineage>
        <taxon>Eukaryota</taxon>
        <taxon>Metazoa</taxon>
        <taxon>Spiralia</taxon>
        <taxon>Gnathifera</taxon>
        <taxon>Rotifera</taxon>
        <taxon>Eurotatoria</taxon>
        <taxon>Monogononta</taxon>
        <taxon>Pseudotrocha</taxon>
        <taxon>Ploima</taxon>
        <taxon>Brachionidae</taxon>
        <taxon>Brachionus</taxon>
    </lineage>
</organism>
<protein>
    <submittedName>
        <fullName evidence="1">Uncharacterized protein</fullName>
    </submittedName>
</protein>
<dbReference type="AlphaFoldDB" id="A0A3M7QX21"/>
<proteinExistence type="predicted"/>
<dbReference type="EMBL" id="REGN01004915">
    <property type="protein sequence ID" value="RNA15661.1"/>
    <property type="molecule type" value="Genomic_DNA"/>
</dbReference>
<comment type="caution">
    <text evidence="1">The sequence shown here is derived from an EMBL/GenBank/DDBJ whole genome shotgun (WGS) entry which is preliminary data.</text>
</comment>
<accession>A0A3M7QX21</accession>
<dbReference type="Proteomes" id="UP000276133">
    <property type="component" value="Unassembled WGS sequence"/>
</dbReference>
<evidence type="ECO:0000313" key="2">
    <source>
        <dbReference type="Proteomes" id="UP000276133"/>
    </source>
</evidence>
<gene>
    <name evidence="1" type="ORF">BpHYR1_042439</name>
</gene>
<evidence type="ECO:0000313" key="1">
    <source>
        <dbReference type="EMBL" id="RNA15661.1"/>
    </source>
</evidence>
<sequence>MKSVYLVAETAWLSRLSQTLQGVHQTIFIGLILSASFDHGSIQINWLRVGPVEQNCSRLD</sequence>